<protein>
    <recommendedName>
        <fullName evidence="3">Protein kinase domain-containing protein</fullName>
    </recommendedName>
</protein>
<name>A0AAX4IVN9_9PEZI</name>
<evidence type="ECO:0000313" key="2">
    <source>
        <dbReference type="Proteomes" id="UP001322277"/>
    </source>
</evidence>
<reference evidence="2" key="1">
    <citation type="journal article" date="2023" name="bioRxiv">
        <title>Complete genome of the Medicago anthracnose fungus, Colletotrichum destructivum, reveals a mini-chromosome-like region within a core chromosome.</title>
        <authorList>
            <person name="Lapalu N."/>
            <person name="Simon A."/>
            <person name="Lu A."/>
            <person name="Plaumann P.-L."/>
            <person name="Amselem J."/>
            <person name="Pigne S."/>
            <person name="Auger A."/>
            <person name="Koch C."/>
            <person name="Dallery J.-F."/>
            <person name="O'Connell R.J."/>
        </authorList>
    </citation>
    <scope>NUCLEOTIDE SEQUENCE [LARGE SCALE GENOMIC DNA]</scope>
    <source>
        <strain evidence="2">CBS 520.97</strain>
    </source>
</reference>
<dbReference type="GeneID" id="87948803"/>
<evidence type="ECO:0000313" key="1">
    <source>
        <dbReference type="EMBL" id="WQF87289.1"/>
    </source>
</evidence>
<gene>
    <name evidence="1" type="ORF">CDEST_12303</name>
</gene>
<dbReference type="RefSeq" id="XP_062784510.1">
    <property type="nucleotide sequence ID" value="XM_062928459.1"/>
</dbReference>
<sequence length="191" mass="21124">MGLNLTSPRAVEAILLLSPGTDGEVDEGVPRNRSPISITRLKSVGQGTYLAPEGRPEGWDDRECLAQTPSIQYQAALPFLHDDTSDNENHRVEILLELVQLHDPQGRRAMPFLGLLIHAPSQPSPPLPFSKRNNTYSNLQDGSLAHPVVTTTTRSCLADRRRNTGRCCITSLPSLCPHNWPSRDGNNLKRF</sequence>
<dbReference type="Proteomes" id="UP001322277">
    <property type="component" value="Chromosome 8"/>
</dbReference>
<dbReference type="EMBL" id="CP137312">
    <property type="protein sequence ID" value="WQF87289.1"/>
    <property type="molecule type" value="Genomic_DNA"/>
</dbReference>
<keyword evidence="2" id="KW-1185">Reference proteome</keyword>
<organism evidence="1 2">
    <name type="scientific">Colletotrichum destructivum</name>
    <dbReference type="NCBI Taxonomy" id="34406"/>
    <lineage>
        <taxon>Eukaryota</taxon>
        <taxon>Fungi</taxon>
        <taxon>Dikarya</taxon>
        <taxon>Ascomycota</taxon>
        <taxon>Pezizomycotina</taxon>
        <taxon>Sordariomycetes</taxon>
        <taxon>Hypocreomycetidae</taxon>
        <taxon>Glomerellales</taxon>
        <taxon>Glomerellaceae</taxon>
        <taxon>Colletotrichum</taxon>
        <taxon>Colletotrichum destructivum species complex</taxon>
    </lineage>
</organism>
<evidence type="ECO:0008006" key="3">
    <source>
        <dbReference type="Google" id="ProtNLM"/>
    </source>
</evidence>
<proteinExistence type="predicted"/>
<dbReference type="KEGG" id="cdet:87948803"/>
<dbReference type="AlphaFoldDB" id="A0AAX4IVN9"/>
<accession>A0AAX4IVN9</accession>